<proteinExistence type="predicted"/>
<evidence type="ECO:0000256" key="1">
    <source>
        <dbReference type="SAM" id="MobiDB-lite"/>
    </source>
</evidence>
<keyword evidence="3" id="KW-1185">Reference proteome</keyword>
<gene>
    <name evidence="2" type="ORF">TESG_01207</name>
</gene>
<dbReference type="EMBL" id="GG698480">
    <property type="protein sequence ID" value="EGD93667.1"/>
    <property type="molecule type" value="Genomic_DNA"/>
</dbReference>
<dbReference type="HOGENOM" id="CLU_1866538_0_0_1"/>
<dbReference type="AlphaFoldDB" id="F2RQR8"/>
<organism evidence="2 3">
    <name type="scientific">Trichophyton tonsurans (strain CBS 112818)</name>
    <name type="common">Scalp ringworm fungus</name>
    <dbReference type="NCBI Taxonomy" id="647933"/>
    <lineage>
        <taxon>Eukaryota</taxon>
        <taxon>Fungi</taxon>
        <taxon>Dikarya</taxon>
        <taxon>Ascomycota</taxon>
        <taxon>Pezizomycotina</taxon>
        <taxon>Eurotiomycetes</taxon>
        <taxon>Eurotiomycetidae</taxon>
        <taxon>Onygenales</taxon>
        <taxon>Arthrodermataceae</taxon>
        <taxon>Trichophyton</taxon>
    </lineage>
</organism>
<protein>
    <submittedName>
        <fullName evidence="2">Uncharacterized protein</fullName>
    </submittedName>
</protein>
<accession>F2RQR8</accession>
<sequence length="138" mass="15341">MTVIVLPFLEANFWMKMKHRENSAANRRPITSTSAVTEAGAPLTAAITATSAQKETHTIIPSFSPAHVDSAERPVEEAGMPGEDEEEGGQLDAPRHTARHRTVPSHHQFPNITTIHQVIRLQMTLGSQGHFFYHRCHQ</sequence>
<evidence type="ECO:0000313" key="3">
    <source>
        <dbReference type="Proteomes" id="UP000009172"/>
    </source>
</evidence>
<reference evidence="3" key="1">
    <citation type="journal article" date="2012" name="MBio">
        <title>Comparative genome analysis of Trichophyton rubrum and related dermatophytes reveals candidate genes involved in infection.</title>
        <authorList>
            <person name="Martinez D.A."/>
            <person name="Oliver B.G."/>
            <person name="Graeser Y."/>
            <person name="Goldberg J.M."/>
            <person name="Li W."/>
            <person name="Martinez-Rossi N.M."/>
            <person name="Monod M."/>
            <person name="Shelest E."/>
            <person name="Barton R.C."/>
            <person name="Birch E."/>
            <person name="Brakhage A.A."/>
            <person name="Chen Z."/>
            <person name="Gurr S.J."/>
            <person name="Heiman D."/>
            <person name="Heitman J."/>
            <person name="Kosti I."/>
            <person name="Rossi A."/>
            <person name="Saif S."/>
            <person name="Samalova M."/>
            <person name="Saunders C.W."/>
            <person name="Shea T."/>
            <person name="Summerbell R.C."/>
            <person name="Xu J."/>
            <person name="Young S."/>
            <person name="Zeng Q."/>
            <person name="Birren B.W."/>
            <person name="Cuomo C.A."/>
            <person name="White T.C."/>
        </authorList>
    </citation>
    <scope>NUCLEOTIDE SEQUENCE [LARGE SCALE GENOMIC DNA]</scope>
    <source>
        <strain evidence="3">CBS 112818</strain>
    </source>
</reference>
<feature type="region of interest" description="Disordered" evidence="1">
    <location>
        <begin position="58"/>
        <end position="107"/>
    </location>
</feature>
<name>F2RQR8_TRIT1</name>
<evidence type="ECO:0000313" key="2">
    <source>
        <dbReference type="EMBL" id="EGD93667.1"/>
    </source>
</evidence>
<dbReference type="Proteomes" id="UP000009172">
    <property type="component" value="Unassembled WGS sequence"/>
</dbReference>